<dbReference type="InterPro" id="IPR003653">
    <property type="entry name" value="Peptidase_C48_C"/>
</dbReference>
<evidence type="ECO:0000313" key="7">
    <source>
        <dbReference type="Proteomes" id="UP000650582"/>
    </source>
</evidence>
<evidence type="ECO:0000313" key="6">
    <source>
        <dbReference type="EMBL" id="KAF8678820.1"/>
    </source>
</evidence>
<dbReference type="SUPFAM" id="SSF54001">
    <property type="entry name" value="Cysteine proteinases"/>
    <property type="match status" value="1"/>
</dbReference>
<evidence type="ECO:0000256" key="1">
    <source>
        <dbReference type="ARBA" id="ARBA00005234"/>
    </source>
</evidence>
<evidence type="ECO:0000256" key="4">
    <source>
        <dbReference type="SAM" id="MobiDB-lite"/>
    </source>
</evidence>
<evidence type="ECO:0000256" key="3">
    <source>
        <dbReference type="ARBA" id="ARBA00022801"/>
    </source>
</evidence>
<name>A0A8H7LJR2_9AGAM</name>
<dbReference type="GO" id="GO:0006508">
    <property type="term" value="P:proteolysis"/>
    <property type="evidence" value="ECO:0007669"/>
    <property type="project" value="UniProtKB-KW"/>
</dbReference>
<protein>
    <submittedName>
        <fullName evidence="6">Ulp1 protease family, C-terminal catalytic domain</fullName>
    </submittedName>
</protein>
<dbReference type="InterPro" id="IPR038765">
    <property type="entry name" value="Papain-like_cys_pep_sf"/>
</dbReference>
<dbReference type="Proteomes" id="UP000650582">
    <property type="component" value="Unassembled WGS sequence"/>
</dbReference>
<comment type="similarity">
    <text evidence="1">Belongs to the peptidase C48 family.</text>
</comment>
<accession>A0A8H7LJR2</accession>
<gene>
    <name evidence="6" type="ORF">RHS04_05219</name>
</gene>
<evidence type="ECO:0000256" key="2">
    <source>
        <dbReference type="ARBA" id="ARBA00022670"/>
    </source>
</evidence>
<dbReference type="GO" id="GO:0019783">
    <property type="term" value="F:ubiquitin-like protein peptidase activity"/>
    <property type="evidence" value="ECO:0007669"/>
    <property type="project" value="UniProtKB-ARBA"/>
</dbReference>
<dbReference type="PROSITE" id="PS50600">
    <property type="entry name" value="ULP_PROTEASE"/>
    <property type="match status" value="1"/>
</dbReference>
<evidence type="ECO:0000259" key="5">
    <source>
        <dbReference type="PROSITE" id="PS50600"/>
    </source>
</evidence>
<dbReference type="EMBL" id="JACYCC010000038">
    <property type="protein sequence ID" value="KAF8678820.1"/>
    <property type="molecule type" value="Genomic_DNA"/>
</dbReference>
<keyword evidence="3" id="KW-0378">Hydrolase</keyword>
<keyword evidence="2 6" id="KW-0645">Protease</keyword>
<feature type="domain" description="Ubiquitin-like protease family profile" evidence="5">
    <location>
        <begin position="189"/>
        <end position="355"/>
    </location>
</feature>
<reference evidence="6" key="1">
    <citation type="submission" date="2020-09" db="EMBL/GenBank/DDBJ databases">
        <title>Comparative genome analyses of four rice-infecting Rhizoctonia solani isolates reveal extensive enrichment of homogalacturonan modification genes.</title>
        <authorList>
            <person name="Lee D.-Y."/>
            <person name="Jeon J."/>
            <person name="Kim K.-T."/>
            <person name="Cheong K."/>
            <person name="Song H."/>
            <person name="Choi G."/>
            <person name="Ko J."/>
            <person name="Opiyo S.O."/>
            <person name="Zuo S."/>
            <person name="Madhav S."/>
            <person name="Lee Y.-H."/>
            <person name="Wang G.-L."/>
        </authorList>
    </citation>
    <scope>NUCLEOTIDE SEQUENCE</scope>
    <source>
        <strain evidence="6">AG1-IA YN-7</strain>
    </source>
</reference>
<comment type="caution">
    <text evidence="6">The sequence shown here is derived from an EMBL/GenBank/DDBJ whole genome shotgun (WGS) entry which is preliminary data.</text>
</comment>
<feature type="compositionally biased region" description="Acidic residues" evidence="4">
    <location>
        <begin position="446"/>
        <end position="459"/>
    </location>
</feature>
<dbReference type="Gene3D" id="3.40.395.10">
    <property type="entry name" value="Adenoviral Proteinase, Chain A"/>
    <property type="match status" value="1"/>
</dbReference>
<dbReference type="AlphaFoldDB" id="A0A8H7LJR2"/>
<organism evidence="6 7">
    <name type="scientific">Rhizoctonia solani</name>
    <dbReference type="NCBI Taxonomy" id="456999"/>
    <lineage>
        <taxon>Eukaryota</taxon>
        <taxon>Fungi</taxon>
        <taxon>Dikarya</taxon>
        <taxon>Basidiomycota</taxon>
        <taxon>Agaricomycotina</taxon>
        <taxon>Agaricomycetes</taxon>
        <taxon>Cantharellales</taxon>
        <taxon>Ceratobasidiaceae</taxon>
        <taxon>Rhizoctonia</taxon>
    </lineage>
</organism>
<sequence length="471" mass="52369">MSCFRYATDVDILNSPSYKETSALIFGRLAIEMGMPVESAVDRFAHAPQLLPDYASISLSTASPTIFSSPHDFDASFDQWLAMSIPPQKQLLKLSKYLHDIKAYSAFASVILPRSFKILDTSGTVYAPLWIPHVWISLRRFISQVRSWSAVINELKHSSRPPCAHSDIASIALARLNALEVDGPISALKPFRTHSLTRFRNNKKLSDEHINTGGQYINSHPNRLQTLHVLDSHFLRYLESQLPDLSISTTHGRSHSVGLLIARRAVNELLIPVDRSSHWTLIHVNIQSQTYSNADTLCPENLSGSESTIQLINHWLSIVCGKQIVLKPVARPFPLSKQTDSTSCGVAVLSTMAHYALQGTSVFDAWDQSASYIHRLKWLLLLCHPSEANERKRAHLYLPAVQQTILELGDIQGPKAQDLNATTDRVENVADACSDDEAYQASGESSDSDEYEYESEDDFAPLSCVPSMLSG</sequence>
<proteinExistence type="inferred from homology"/>
<dbReference type="GO" id="GO:0008234">
    <property type="term" value="F:cysteine-type peptidase activity"/>
    <property type="evidence" value="ECO:0007669"/>
    <property type="project" value="InterPro"/>
</dbReference>
<feature type="region of interest" description="Disordered" evidence="4">
    <location>
        <begin position="432"/>
        <end position="471"/>
    </location>
</feature>